<accession>A0ABX1JFR7</accession>
<dbReference type="EMBL" id="JAAXLS010000061">
    <property type="protein sequence ID" value="NKQ58633.1"/>
    <property type="molecule type" value="Genomic_DNA"/>
</dbReference>
<keyword evidence="4" id="KW-1185">Reference proteome</keyword>
<feature type="transmembrane region" description="Helical" evidence="2">
    <location>
        <begin position="31"/>
        <end position="51"/>
    </location>
</feature>
<sequence length="62" mass="6163">MRDIGKLSESDATAGSSAATSANLVTSVVTATAWAVTAFVHFGVGVIVGLARPASCIALGER</sequence>
<keyword evidence="2" id="KW-1133">Transmembrane helix</keyword>
<evidence type="ECO:0000313" key="4">
    <source>
        <dbReference type="Proteomes" id="UP000715441"/>
    </source>
</evidence>
<dbReference type="Proteomes" id="UP000715441">
    <property type="component" value="Unassembled WGS sequence"/>
</dbReference>
<dbReference type="RefSeq" id="WP_168522654.1">
    <property type="nucleotide sequence ID" value="NZ_JAAXLS010000061.1"/>
</dbReference>
<gene>
    <name evidence="3" type="ORF">HFP15_37900</name>
</gene>
<feature type="compositionally biased region" description="Low complexity" evidence="1">
    <location>
        <begin position="10"/>
        <end position="20"/>
    </location>
</feature>
<reference evidence="3 4" key="1">
    <citation type="submission" date="2020-04" db="EMBL/GenBank/DDBJ databases">
        <title>Novel species.</title>
        <authorList>
            <person name="Teo W.F.A."/>
            <person name="Lipun K."/>
            <person name="Srisuk N."/>
            <person name="Duangmal K."/>
        </authorList>
    </citation>
    <scope>NUCLEOTIDE SEQUENCE [LARGE SCALE GENOMIC DNA]</scope>
    <source>
        <strain evidence="3 4">K13G38</strain>
    </source>
</reference>
<keyword evidence="2" id="KW-0472">Membrane</keyword>
<protein>
    <submittedName>
        <fullName evidence="3">Uncharacterized protein</fullName>
    </submittedName>
</protein>
<comment type="caution">
    <text evidence="3">The sequence shown here is derived from an EMBL/GenBank/DDBJ whole genome shotgun (WGS) entry which is preliminary data.</text>
</comment>
<proteinExistence type="predicted"/>
<evidence type="ECO:0000313" key="3">
    <source>
        <dbReference type="EMBL" id="NKQ58633.1"/>
    </source>
</evidence>
<evidence type="ECO:0000256" key="1">
    <source>
        <dbReference type="SAM" id="MobiDB-lite"/>
    </source>
</evidence>
<keyword evidence="2" id="KW-0812">Transmembrane</keyword>
<organism evidence="3 4">
    <name type="scientific">Amycolatopsis acididurans</name>
    <dbReference type="NCBI Taxonomy" id="2724524"/>
    <lineage>
        <taxon>Bacteria</taxon>
        <taxon>Bacillati</taxon>
        <taxon>Actinomycetota</taxon>
        <taxon>Actinomycetes</taxon>
        <taxon>Pseudonocardiales</taxon>
        <taxon>Pseudonocardiaceae</taxon>
        <taxon>Amycolatopsis</taxon>
    </lineage>
</organism>
<name>A0ABX1JFR7_9PSEU</name>
<feature type="region of interest" description="Disordered" evidence="1">
    <location>
        <begin position="1"/>
        <end position="20"/>
    </location>
</feature>
<evidence type="ECO:0000256" key="2">
    <source>
        <dbReference type="SAM" id="Phobius"/>
    </source>
</evidence>